<organism evidence="2 3">
    <name type="scientific">Tahibacter harae</name>
    <dbReference type="NCBI Taxonomy" id="2963937"/>
    <lineage>
        <taxon>Bacteria</taxon>
        <taxon>Pseudomonadati</taxon>
        <taxon>Pseudomonadota</taxon>
        <taxon>Gammaproteobacteria</taxon>
        <taxon>Lysobacterales</taxon>
        <taxon>Rhodanobacteraceae</taxon>
        <taxon>Tahibacter</taxon>
    </lineage>
</organism>
<evidence type="ECO:0000313" key="2">
    <source>
        <dbReference type="EMBL" id="MCQ4163956.1"/>
    </source>
</evidence>
<keyword evidence="3" id="KW-1185">Reference proteome</keyword>
<protein>
    <submittedName>
        <fullName evidence="2">DUF2271 domain-containing protein</fullName>
    </submittedName>
</protein>
<gene>
    <name evidence="2" type="ORF">NM961_04460</name>
</gene>
<accession>A0ABT1QN47</accession>
<keyword evidence="1" id="KW-0732">Signal</keyword>
<dbReference type="Pfam" id="PF10029">
    <property type="entry name" value="DUF2271"/>
    <property type="match status" value="1"/>
</dbReference>
<reference evidence="2" key="1">
    <citation type="submission" date="2022-07" db="EMBL/GenBank/DDBJ databases">
        <title>Tahibacter sp., a new gammaproteobacterium isolated from the silt sample collected at pig farm.</title>
        <authorList>
            <person name="Chen H."/>
        </authorList>
    </citation>
    <scope>NUCLEOTIDE SEQUENCE</scope>
    <source>
        <strain evidence="2">P2K</strain>
    </source>
</reference>
<feature type="chain" id="PRO_5046939687" evidence="1">
    <location>
        <begin position="20"/>
        <end position="177"/>
    </location>
</feature>
<sequence>MKLRLSCALSALLAGTASAADLNVGLEVPSLDVAEYHRPYVAVWVEREDNSVAANLAVWYQQKAGKDAASGKQEQGSKWLADLRQWWRRAGRTATLPIDGVSGATRPAGVHKLSFNDKQPQLAGLKPGKYSLVVEAAREVGGRELLRIPFQWPPAVPVHADAKGEVELGTVSLDLAP</sequence>
<proteinExistence type="predicted"/>
<evidence type="ECO:0000313" key="3">
    <source>
        <dbReference type="Proteomes" id="UP001165498"/>
    </source>
</evidence>
<dbReference type="EMBL" id="JANFQO010000003">
    <property type="protein sequence ID" value="MCQ4163956.1"/>
    <property type="molecule type" value="Genomic_DNA"/>
</dbReference>
<name>A0ABT1QN47_9GAMM</name>
<dbReference type="Proteomes" id="UP001165498">
    <property type="component" value="Unassembled WGS sequence"/>
</dbReference>
<comment type="caution">
    <text evidence="2">The sequence shown here is derived from an EMBL/GenBank/DDBJ whole genome shotgun (WGS) entry which is preliminary data.</text>
</comment>
<dbReference type="PIRSF" id="PIRSF014995">
    <property type="entry name" value="UCP014995"/>
    <property type="match status" value="1"/>
</dbReference>
<dbReference type="InterPro" id="IPR014469">
    <property type="entry name" value="DUF2271"/>
</dbReference>
<evidence type="ECO:0000256" key="1">
    <source>
        <dbReference type="SAM" id="SignalP"/>
    </source>
</evidence>
<dbReference type="RefSeq" id="WP_255912200.1">
    <property type="nucleotide sequence ID" value="NZ_JANFQO010000003.1"/>
</dbReference>
<feature type="signal peptide" evidence="1">
    <location>
        <begin position="1"/>
        <end position="19"/>
    </location>
</feature>